<dbReference type="InterPro" id="IPR036953">
    <property type="entry name" value="GreA/GreB_C_sf"/>
</dbReference>
<dbReference type="GO" id="GO:0003677">
    <property type="term" value="F:DNA binding"/>
    <property type="evidence" value="ECO:0007669"/>
    <property type="project" value="InterPro"/>
</dbReference>
<feature type="region of interest" description="Disordered" evidence="1">
    <location>
        <begin position="26"/>
        <end position="52"/>
    </location>
</feature>
<protein>
    <recommendedName>
        <fullName evidence="4">Transcription elongation factor GreA/GreB C-terminal domain-containing protein</fullName>
    </recommendedName>
</protein>
<gene>
    <name evidence="2" type="ORF">COV41_00940</name>
</gene>
<dbReference type="GO" id="GO:0032784">
    <property type="term" value="P:regulation of DNA-templated transcription elongation"/>
    <property type="evidence" value="ECO:0007669"/>
    <property type="project" value="InterPro"/>
</dbReference>
<comment type="caution">
    <text evidence="2">The sequence shown here is derived from an EMBL/GenBank/DDBJ whole genome shotgun (WGS) entry which is preliminary data.</text>
</comment>
<evidence type="ECO:0000313" key="2">
    <source>
        <dbReference type="EMBL" id="PIR26581.1"/>
    </source>
</evidence>
<dbReference type="AlphaFoldDB" id="A0A2H0PX03"/>
<accession>A0A2H0PX03</accession>
<sequence>MNMNKKTAILKILEALEKRLSKTDTSIQQALQDAREAPSAMEPHSDTSRSEKQRLAANFEQDKTKLAHVMKFVRTIDSSRAHATVQNGSLVQTQENETITWYFMIPAQGGDHLTINNEVLITLSPDSLIGKSFMGKKQNDTVKFQSPKEIRTITIKQIL</sequence>
<proteinExistence type="predicted"/>
<dbReference type="Gene3D" id="3.10.50.30">
    <property type="entry name" value="Transcription elongation factor, GreA/GreB, C-terminal domain"/>
    <property type="match status" value="1"/>
</dbReference>
<reference evidence="2 3" key="1">
    <citation type="submission" date="2017-09" db="EMBL/GenBank/DDBJ databases">
        <title>Depth-based differentiation of microbial function through sediment-hosted aquifers and enrichment of novel symbionts in the deep terrestrial subsurface.</title>
        <authorList>
            <person name="Probst A.J."/>
            <person name="Ladd B."/>
            <person name="Jarett J.K."/>
            <person name="Geller-Mcgrath D.E."/>
            <person name="Sieber C.M."/>
            <person name="Emerson J.B."/>
            <person name="Anantharaman K."/>
            <person name="Thomas B.C."/>
            <person name="Malmstrom R."/>
            <person name="Stieglmeier M."/>
            <person name="Klingl A."/>
            <person name="Woyke T."/>
            <person name="Ryan C.M."/>
            <person name="Banfield J.F."/>
        </authorList>
    </citation>
    <scope>NUCLEOTIDE SEQUENCE [LARGE SCALE GENOMIC DNA]</scope>
    <source>
        <strain evidence="2">CG11_big_fil_rev_8_21_14_0_20_43_10</strain>
    </source>
</reference>
<dbReference type="Proteomes" id="UP000236846">
    <property type="component" value="Unassembled WGS sequence"/>
</dbReference>
<dbReference type="EMBL" id="PCXE01000017">
    <property type="protein sequence ID" value="PIR26581.1"/>
    <property type="molecule type" value="Genomic_DNA"/>
</dbReference>
<feature type="compositionally biased region" description="Basic and acidic residues" evidence="1">
    <location>
        <begin position="43"/>
        <end position="52"/>
    </location>
</feature>
<organism evidence="2 3">
    <name type="scientific">Candidatus Brennerbacteria bacterium CG11_big_fil_rev_8_21_14_0_20_43_10</name>
    <dbReference type="NCBI Taxonomy" id="1974523"/>
    <lineage>
        <taxon>Bacteria</taxon>
        <taxon>Candidatus Brenneribacteriota</taxon>
    </lineage>
</organism>
<dbReference type="SUPFAM" id="SSF54534">
    <property type="entry name" value="FKBP-like"/>
    <property type="match status" value="1"/>
</dbReference>
<evidence type="ECO:0008006" key="4">
    <source>
        <dbReference type="Google" id="ProtNLM"/>
    </source>
</evidence>
<evidence type="ECO:0000313" key="3">
    <source>
        <dbReference type="Proteomes" id="UP000236846"/>
    </source>
</evidence>
<evidence type="ECO:0000256" key="1">
    <source>
        <dbReference type="SAM" id="MobiDB-lite"/>
    </source>
</evidence>
<name>A0A2H0PX03_9BACT</name>